<keyword evidence="3" id="KW-1185">Reference proteome</keyword>
<organism evidence="2 3">
    <name type="scientific">Symbiochloris irregularis</name>
    <dbReference type="NCBI Taxonomy" id="706552"/>
    <lineage>
        <taxon>Eukaryota</taxon>
        <taxon>Viridiplantae</taxon>
        <taxon>Chlorophyta</taxon>
        <taxon>core chlorophytes</taxon>
        <taxon>Trebouxiophyceae</taxon>
        <taxon>Trebouxiales</taxon>
        <taxon>Trebouxiaceae</taxon>
        <taxon>Symbiochloris</taxon>
    </lineage>
</organism>
<comment type="caution">
    <text evidence="2">The sequence shown here is derived from an EMBL/GenBank/DDBJ whole genome shotgun (WGS) entry which is preliminary data.</text>
</comment>
<name>A0AAW1NRV8_9CHLO</name>
<dbReference type="EMBL" id="JALJOQ010000209">
    <property type="protein sequence ID" value="KAK9789389.1"/>
    <property type="molecule type" value="Genomic_DNA"/>
</dbReference>
<feature type="compositionally biased region" description="Gly residues" evidence="1">
    <location>
        <begin position="64"/>
        <end position="75"/>
    </location>
</feature>
<protein>
    <submittedName>
        <fullName evidence="2">Uncharacterized protein</fullName>
    </submittedName>
</protein>
<dbReference type="AlphaFoldDB" id="A0AAW1NRV8"/>
<evidence type="ECO:0000313" key="2">
    <source>
        <dbReference type="EMBL" id="KAK9789389.1"/>
    </source>
</evidence>
<feature type="region of interest" description="Disordered" evidence="1">
    <location>
        <begin position="1"/>
        <end position="81"/>
    </location>
</feature>
<dbReference type="Proteomes" id="UP001465755">
    <property type="component" value="Unassembled WGS sequence"/>
</dbReference>
<gene>
    <name evidence="2" type="ORF">WJX73_008476</name>
</gene>
<evidence type="ECO:0000313" key="3">
    <source>
        <dbReference type="Proteomes" id="UP001465755"/>
    </source>
</evidence>
<evidence type="ECO:0000256" key="1">
    <source>
        <dbReference type="SAM" id="MobiDB-lite"/>
    </source>
</evidence>
<feature type="compositionally biased region" description="Polar residues" evidence="1">
    <location>
        <begin position="24"/>
        <end position="35"/>
    </location>
</feature>
<reference evidence="2 3" key="1">
    <citation type="journal article" date="2024" name="Nat. Commun.">
        <title>Phylogenomics reveals the evolutionary origins of lichenization in chlorophyte algae.</title>
        <authorList>
            <person name="Puginier C."/>
            <person name="Libourel C."/>
            <person name="Otte J."/>
            <person name="Skaloud P."/>
            <person name="Haon M."/>
            <person name="Grisel S."/>
            <person name="Petersen M."/>
            <person name="Berrin J.G."/>
            <person name="Delaux P.M."/>
            <person name="Dal Grande F."/>
            <person name="Keller J."/>
        </authorList>
    </citation>
    <scope>NUCLEOTIDE SEQUENCE [LARGE SCALE GENOMIC DNA]</scope>
    <source>
        <strain evidence="2 3">SAG 2036</strain>
    </source>
</reference>
<proteinExistence type="predicted"/>
<sequence>MSASTGPPSDYTGPSKPPARLNSLHENFNDPSFLSQDEPGFQRSSTRSTPAAPGPMSTFSLSGLFGGLGAKGSGAGPSLHAIKTNHMEPISHPELAFSPTEIGVWEIHKEKMSGDAKEPGRGFFR</sequence>
<accession>A0AAW1NRV8</accession>